<evidence type="ECO:0000313" key="1">
    <source>
        <dbReference type="EMBL" id="QCO07286.1"/>
    </source>
</evidence>
<accession>A0A4D8QEC5</accession>
<proteinExistence type="predicted"/>
<protein>
    <submittedName>
        <fullName evidence="1">Uncharacterized protein</fullName>
    </submittedName>
</protein>
<organism evidence="1 2">
    <name type="scientific">Azospirillum brasilense</name>
    <dbReference type="NCBI Taxonomy" id="192"/>
    <lineage>
        <taxon>Bacteria</taxon>
        <taxon>Pseudomonadati</taxon>
        <taxon>Pseudomonadota</taxon>
        <taxon>Alphaproteobacteria</taxon>
        <taxon>Rhodospirillales</taxon>
        <taxon>Azospirillaceae</taxon>
        <taxon>Azospirillum</taxon>
    </lineage>
</organism>
<reference evidence="1 2" key="1">
    <citation type="submission" date="2018-09" db="EMBL/GenBank/DDBJ databases">
        <title>Whole genome based analysis of evolution and adaptive divergence in Indian and Brazilian strains of Azospirillum brasilense.</title>
        <authorList>
            <person name="Singh C."/>
            <person name="Tripathi A.K."/>
        </authorList>
    </citation>
    <scope>NUCLEOTIDE SEQUENCE [LARGE SCALE GENOMIC DNA]</scope>
    <source>
        <strain evidence="1 2">MTCC4036</strain>
        <plasmid evidence="1 2">p6</plasmid>
    </source>
</reference>
<geneLocation type="plasmid" evidence="1 2">
    <name>p6</name>
</geneLocation>
<sequence>MPQPDSSCPVACAESAFDETMAETGSTRAAVVAAIQAYQFAEATLQEADTSAAVEDIQVPTLEDAEALWSCLSVIRTVMATEHDISSAMFATICLEEAVSVLAETTAPHLIAAHLRDIILRVHAGEFDPSDIANMQPPSAARN</sequence>
<name>A0A4D8QEC5_AZOBR</name>
<dbReference type="EMBL" id="CP032336">
    <property type="protein sequence ID" value="QCO07286.1"/>
    <property type="molecule type" value="Genomic_DNA"/>
</dbReference>
<gene>
    <name evidence="1" type="ORF">D3867_36000</name>
</gene>
<evidence type="ECO:0000313" key="2">
    <source>
        <dbReference type="Proteomes" id="UP000298596"/>
    </source>
</evidence>
<dbReference type="AlphaFoldDB" id="A0A4D8QEC5"/>
<keyword evidence="1" id="KW-0614">Plasmid</keyword>
<dbReference type="Proteomes" id="UP000298596">
    <property type="component" value="Plasmid p6"/>
</dbReference>